<evidence type="ECO:0000313" key="1">
    <source>
        <dbReference type="EMBL" id="KAK2714288.1"/>
    </source>
</evidence>
<dbReference type="Proteomes" id="UP001187531">
    <property type="component" value="Unassembled WGS sequence"/>
</dbReference>
<organism evidence="1 2">
    <name type="scientific">Artemia franciscana</name>
    <name type="common">Brine shrimp</name>
    <name type="synonym">Artemia sanfranciscana</name>
    <dbReference type="NCBI Taxonomy" id="6661"/>
    <lineage>
        <taxon>Eukaryota</taxon>
        <taxon>Metazoa</taxon>
        <taxon>Ecdysozoa</taxon>
        <taxon>Arthropoda</taxon>
        <taxon>Crustacea</taxon>
        <taxon>Branchiopoda</taxon>
        <taxon>Anostraca</taxon>
        <taxon>Artemiidae</taxon>
        <taxon>Artemia</taxon>
    </lineage>
</organism>
<sequence>MVHISSDNFYTGECFQNYDGIVSPGKGVFWLNSGKEGMLIIFGVKRIFILPNDDCHDPSCSNEHLVFSMDGQGSTKLKPKIPNREKQMEFQNKQEDKHKIYIKIRVKYARDGELTLVQSILYNTLIVAKNLEHIETKKELAGIEVEMAEDSPRIDSNCPYFWFIIYNQDEGL</sequence>
<keyword evidence="2" id="KW-1185">Reference proteome</keyword>
<dbReference type="EMBL" id="JAVRJZ010000013">
    <property type="protein sequence ID" value="KAK2714288.1"/>
    <property type="molecule type" value="Genomic_DNA"/>
</dbReference>
<proteinExistence type="predicted"/>
<evidence type="ECO:0000313" key="2">
    <source>
        <dbReference type="Proteomes" id="UP001187531"/>
    </source>
</evidence>
<gene>
    <name evidence="1" type="ORF">QYM36_008745</name>
</gene>
<dbReference type="AlphaFoldDB" id="A0AA88HS58"/>
<name>A0AA88HS58_ARTSF</name>
<reference evidence="1" key="1">
    <citation type="submission" date="2023-07" db="EMBL/GenBank/DDBJ databases">
        <title>Chromosome-level genome assembly of Artemia franciscana.</title>
        <authorList>
            <person name="Jo E."/>
        </authorList>
    </citation>
    <scope>NUCLEOTIDE SEQUENCE</scope>
    <source>
        <tissue evidence="1">Whole body</tissue>
    </source>
</reference>
<accession>A0AA88HS58</accession>
<protein>
    <submittedName>
        <fullName evidence="1">Uncharacterized protein</fullName>
    </submittedName>
</protein>
<comment type="caution">
    <text evidence="1">The sequence shown here is derived from an EMBL/GenBank/DDBJ whole genome shotgun (WGS) entry which is preliminary data.</text>
</comment>